<gene>
    <name evidence="1" type="ORF">Klosneuvirus_1_309</name>
</gene>
<name>A0A1V0SIA4_9VIRU</name>
<sequence length="241" mass="29053">MGICLDKDNKDNEDNDSEQYIIPHEKTRLLQHINQHNYHSNHFINIDDFQIEYRNNDDEIFTKTYDQFTIKELFDELEEENNDIFNEIILKNIAFKINILTIPEINHIWEQYHMLIFNKIRLYPWFCIELKLNLLPRNNKLKYMEKMAIIIYDIYPNESVILLHNSIRKAVLLTRTSNQKIGDFLMTTNIHQQIMINSAFDALTTNKYGLSYLLFRKAKKYEYADNVLKNFAPEYIKLLLY</sequence>
<protein>
    <submittedName>
        <fullName evidence="1">Uncharacterized protein</fullName>
    </submittedName>
</protein>
<organism evidence="1">
    <name type="scientific">Klosneuvirus KNV1</name>
    <dbReference type="NCBI Taxonomy" id="1977640"/>
    <lineage>
        <taxon>Viruses</taxon>
        <taxon>Varidnaviria</taxon>
        <taxon>Bamfordvirae</taxon>
        <taxon>Nucleocytoviricota</taxon>
        <taxon>Megaviricetes</taxon>
        <taxon>Imitervirales</taxon>
        <taxon>Mimiviridae</taxon>
        <taxon>Klosneuvirinae</taxon>
        <taxon>Klosneuvirus</taxon>
    </lineage>
</organism>
<evidence type="ECO:0000313" key="1">
    <source>
        <dbReference type="EMBL" id="ARF11452.1"/>
    </source>
</evidence>
<reference evidence="1" key="1">
    <citation type="journal article" date="2017" name="Science">
        <title>Giant viruses with an expanded complement of translation system components.</title>
        <authorList>
            <person name="Schulz F."/>
            <person name="Yutin N."/>
            <person name="Ivanova N.N."/>
            <person name="Ortega D.R."/>
            <person name="Lee T.K."/>
            <person name="Vierheilig J."/>
            <person name="Daims H."/>
            <person name="Horn M."/>
            <person name="Wagner M."/>
            <person name="Jensen G.J."/>
            <person name="Kyrpides N.C."/>
            <person name="Koonin E.V."/>
            <person name="Woyke T."/>
        </authorList>
    </citation>
    <scope>NUCLEOTIDE SEQUENCE</scope>
    <source>
        <strain evidence="1">KNV1</strain>
    </source>
</reference>
<dbReference type="EMBL" id="KY684108">
    <property type="protein sequence ID" value="ARF11452.1"/>
    <property type="molecule type" value="Genomic_DNA"/>
</dbReference>
<accession>A0A1V0SIA4</accession>
<proteinExistence type="predicted"/>